<keyword evidence="2" id="KW-1185">Reference proteome</keyword>
<evidence type="ECO:0000313" key="2">
    <source>
        <dbReference type="Proteomes" id="UP000287527"/>
    </source>
</evidence>
<dbReference type="OrthoDB" id="1187707at2"/>
<evidence type="ECO:0000313" key="1">
    <source>
        <dbReference type="EMBL" id="RWX01016.1"/>
    </source>
</evidence>
<reference evidence="1 2" key="1">
    <citation type="submission" date="2019-01" db="EMBL/GenBank/DDBJ databases">
        <title>Flavobacterium sp. nov.,isolated from freshwater.</title>
        <authorList>
            <person name="Zhang R."/>
            <person name="Du Z.-J."/>
        </authorList>
    </citation>
    <scope>NUCLEOTIDE SEQUENCE [LARGE SCALE GENOMIC DNA]</scope>
    <source>
        <strain evidence="1 2">1E403</strain>
    </source>
</reference>
<proteinExistence type="predicted"/>
<gene>
    <name evidence="1" type="ORF">EPI11_08320</name>
</gene>
<protein>
    <submittedName>
        <fullName evidence="1">Uncharacterized protein</fullName>
    </submittedName>
</protein>
<dbReference type="EMBL" id="SBII01000004">
    <property type="protein sequence ID" value="RWX01016.1"/>
    <property type="molecule type" value="Genomic_DNA"/>
</dbReference>
<dbReference type="Proteomes" id="UP000287527">
    <property type="component" value="Unassembled WGS sequence"/>
</dbReference>
<dbReference type="AlphaFoldDB" id="A0A3S3QDP1"/>
<comment type="caution">
    <text evidence="1">The sequence shown here is derived from an EMBL/GenBank/DDBJ whole genome shotgun (WGS) entry which is preliminary data.</text>
</comment>
<organism evidence="1 2">
    <name type="scientific">Flavobacterium cerinum</name>
    <dbReference type="NCBI Taxonomy" id="2502784"/>
    <lineage>
        <taxon>Bacteria</taxon>
        <taxon>Pseudomonadati</taxon>
        <taxon>Bacteroidota</taxon>
        <taxon>Flavobacteriia</taxon>
        <taxon>Flavobacteriales</taxon>
        <taxon>Flavobacteriaceae</taxon>
        <taxon>Flavobacterium</taxon>
    </lineage>
</organism>
<accession>A0A3S3QDP1</accession>
<sequence>MDLFNNLIGIEIGKLFSFWTGDEAISNKVLEYMSTGKLKYLAPLDKDGNIVSVTTIKYTNQ</sequence>
<name>A0A3S3QDP1_9FLAO</name>